<reference evidence="6" key="1">
    <citation type="submission" date="2014-01" db="EMBL/GenBank/DDBJ databases">
        <authorList>
            <person name="Brown-Elliot B."/>
            <person name="Wallace R."/>
            <person name="Lenaerts A."/>
            <person name="Ordway D."/>
            <person name="DeGroote M.A."/>
            <person name="Parker T."/>
            <person name="Sizemore C."/>
            <person name="Tallon L.J."/>
            <person name="Sadzewicz L.K."/>
            <person name="Sengamalay N."/>
            <person name="Fraser C.M."/>
            <person name="Hine E."/>
            <person name="Shefchek K.A."/>
            <person name="Das S.P."/>
            <person name="Tettelin H."/>
        </authorList>
    </citation>
    <scope>NUCLEOTIDE SEQUENCE [LARGE SCALE GENOMIC DNA]</scope>
    <source>
        <strain evidence="6">4042</strain>
    </source>
</reference>
<evidence type="ECO:0000256" key="4">
    <source>
        <dbReference type="ARBA" id="ARBA00022840"/>
    </source>
</evidence>
<sequence>MDRFDLLGPLPRDGSTTVLEASAGTGKTFALAALVTRYLAETGSRSTKCC</sequence>
<keyword evidence="2" id="KW-0378">Hydrolase</keyword>
<feature type="domain" description="UvrD-like helicase ATP-binding" evidence="5">
    <location>
        <begin position="14"/>
        <end position="45"/>
    </location>
</feature>
<evidence type="ECO:0000256" key="3">
    <source>
        <dbReference type="ARBA" id="ARBA00022806"/>
    </source>
</evidence>
<dbReference type="SUPFAM" id="SSF52540">
    <property type="entry name" value="P-loop containing nucleoside triphosphate hydrolases"/>
    <property type="match status" value="1"/>
</dbReference>
<evidence type="ECO:0000256" key="1">
    <source>
        <dbReference type="ARBA" id="ARBA00022741"/>
    </source>
</evidence>
<dbReference type="InterPro" id="IPR014016">
    <property type="entry name" value="UvrD-like_ATP-bd"/>
</dbReference>
<proteinExistence type="predicted"/>
<evidence type="ECO:0000256" key="2">
    <source>
        <dbReference type="ARBA" id="ARBA00022801"/>
    </source>
</evidence>
<name>X8BIA9_MYCXE</name>
<dbReference type="PATRIC" id="fig|1299334.3.peg.4038"/>
<dbReference type="GO" id="GO:0004386">
    <property type="term" value="F:helicase activity"/>
    <property type="evidence" value="ECO:0007669"/>
    <property type="project" value="UniProtKB-KW"/>
</dbReference>
<dbReference type="AlphaFoldDB" id="X8BIA9"/>
<keyword evidence="4" id="KW-0067">ATP-binding</keyword>
<keyword evidence="1" id="KW-0547">Nucleotide-binding</keyword>
<dbReference type="EMBL" id="JAOB01000041">
    <property type="protein sequence ID" value="EUA43827.1"/>
    <property type="molecule type" value="Genomic_DNA"/>
</dbReference>
<protein>
    <submittedName>
        <fullName evidence="6">UvrD/REP helicase N-terminal domain protein</fullName>
    </submittedName>
</protein>
<accession>X8BIA9</accession>
<keyword evidence="3 6" id="KW-0347">Helicase</keyword>
<organism evidence="6">
    <name type="scientific">Mycobacterium xenopi 4042</name>
    <dbReference type="NCBI Taxonomy" id="1299334"/>
    <lineage>
        <taxon>Bacteria</taxon>
        <taxon>Bacillati</taxon>
        <taxon>Actinomycetota</taxon>
        <taxon>Actinomycetes</taxon>
        <taxon>Mycobacteriales</taxon>
        <taxon>Mycobacteriaceae</taxon>
        <taxon>Mycobacterium</taxon>
    </lineage>
</organism>
<dbReference type="Gene3D" id="3.40.50.300">
    <property type="entry name" value="P-loop containing nucleotide triphosphate hydrolases"/>
    <property type="match status" value="1"/>
</dbReference>
<evidence type="ECO:0000313" key="6">
    <source>
        <dbReference type="EMBL" id="EUA43827.1"/>
    </source>
</evidence>
<gene>
    <name evidence="6" type="ORF">I553_2653</name>
</gene>
<comment type="caution">
    <text evidence="6">The sequence shown here is derived from an EMBL/GenBank/DDBJ whole genome shotgun (WGS) entry which is preliminary data.</text>
</comment>
<dbReference type="Pfam" id="PF00580">
    <property type="entry name" value="UvrD-helicase"/>
    <property type="match status" value="1"/>
</dbReference>
<dbReference type="GO" id="GO:0016787">
    <property type="term" value="F:hydrolase activity"/>
    <property type="evidence" value="ECO:0007669"/>
    <property type="project" value="UniProtKB-KW"/>
</dbReference>
<evidence type="ECO:0000259" key="5">
    <source>
        <dbReference type="Pfam" id="PF00580"/>
    </source>
</evidence>
<dbReference type="GO" id="GO:0005524">
    <property type="term" value="F:ATP binding"/>
    <property type="evidence" value="ECO:0007669"/>
    <property type="project" value="UniProtKB-KW"/>
</dbReference>
<dbReference type="InterPro" id="IPR027417">
    <property type="entry name" value="P-loop_NTPase"/>
</dbReference>